<dbReference type="InParanoid" id="A0A1X2HT27"/>
<dbReference type="EMBL" id="MCGN01000001">
    <property type="protein sequence ID" value="ORZ02634.1"/>
    <property type="molecule type" value="Genomic_DNA"/>
</dbReference>
<evidence type="ECO:0000259" key="1">
    <source>
        <dbReference type="PROSITE" id="PS50181"/>
    </source>
</evidence>
<keyword evidence="3" id="KW-1185">Reference proteome</keyword>
<evidence type="ECO:0000313" key="2">
    <source>
        <dbReference type="EMBL" id="ORZ02634.1"/>
    </source>
</evidence>
<accession>A0A1X2HT27</accession>
<protein>
    <recommendedName>
        <fullName evidence="1">F-box domain-containing protein</fullName>
    </recommendedName>
</protein>
<organism evidence="2 3">
    <name type="scientific">Syncephalastrum racemosum</name>
    <name type="common">Filamentous fungus</name>
    <dbReference type="NCBI Taxonomy" id="13706"/>
    <lineage>
        <taxon>Eukaryota</taxon>
        <taxon>Fungi</taxon>
        <taxon>Fungi incertae sedis</taxon>
        <taxon>Mucoromycota</taxon>
        <taxon>Mucoromycotina</taxon>
        <taxon>Mucoromycetes</taxon>
        <taxon>Mucorales</taxon>
        <taxon>Syncephalastraceae</taxon>
        <taxon>Syncephalastrum</taxon>
    </lineage>
</organism>
<dbReference type="PROSITE" id="PS50181">
    <property type="entry name" value="FBOX"/>
    <property type="match status" value="1"/>
</dbReference>
<gene>
    <name evidence="2" type="ORF">BCR43DRAFT_481873</name>
</gene>
<comment type="caution">
    <text evidence="2">The sequence shown here is derived from an EMBL/GenBank/DDBJ whole genome shotgun (WGS) entry which is preliminary data.</text>
</comment>
<reference evidence="2 3" key="1">
    <citation type="submission" date="2016-07" db="EMBL/GenBank/DDBJ databases">
        <title>Pervasive Adenine N6-methylation of Active Genes in Fungi.</title>
        <authorList>
            <consortium name="DOE Joint Genome Institute"/>
            <person name="Mondo S.J."/>
            <person name="Dannebaum R.O."/>
            <person name="Kuo R.C."/>
            <person name="Labutti K."/>
            <person name="Haridas S."/>
            <person name="Kuo A."/>
            <person name="Salamov A."/>
            <person name="Ahrendt S.R."/>
            <person name="Lipzen A."/>
            <person name="Sullivan W."/>
            <person name="Andreopoulos W.B."/>
            <person name="Clum A."/>
            <person name="Lindquist E."/>
            <person name="Daum C."/>
            <person name="Ramamoorthy G.K."/>
            <person name="Gryganskyi A."/>
            <person name="Culley D."/>
            <person name="Magnuson J.K."/>
            <person name="James T.Y."/>
            <person name="O'Malley M.A."/>
            <person name="Stajich J.E."/>
            <person name="Spatafora J.W."/>
            <person name="Visel A."/>
            <person name="Grigoriev I.V."/>
        </authorList>
    </citation>
    <scope>NUCLEOTIDE SEQUENCE [LARGE SCALE GENOMIC DNA]</scope>
    <source>
        <strain evidence="2 3">NRRL 2496</strain>
    </source>
</reference>
<dbReference type="AlphaFoldDB" id="A0A1X2HT27"/>
<dbReference type="Proteomes" id="UP000242180">
    <property type="component" value="Unassembled WGS sequence"/>
</dbReference>
<sequence>MMLELPTELLLCILCYLDLRSVLTLLSGRPSLVCPDRDSDLWHGLADHPWHILSGPFADLARLVSVRRYLRSLPSSFHPRCISARLSSEK</sequence>
<name>A0A1X2HT27_SYNRA</name>
<proteinExistence type="predicted"/>
<feature type="domain" description="F-box" evidence="1">
    <location>
        <begin position="1"/>
        <end position="25"/>
    </location>
</feature>
<dbReference type="InterPro" id="IPR001810">
    <property type="entry name" value="F-box_dom"/>
</dbReference>
<evidence type="ECO:0000313" key="3">
    <source>
        <dbReference type="Proteomes" id="UP000242180"/>
    </source>
</evidence>